<keyword evidence="2" id="KW-0325">Glycoprotein</keyword>
<dbReference type="InterPro" id="IPR045857">
    <property type="entry name" value="O16G_dom_2"/>
</dbReference>
<dbReference type="SMART" id="SM00642">
    <property type="entry name" value="Aamy"/>
    <property type="match status" value="1"/>
</dbReference>
<dbReference type="FunFam" id="3.90.400.10:FF:000001">
    <property type="entry name" value="Maltase A3, isoform A"/>
    <property type="match status" value="1"/>
</dbReference>
<evidence type="ECO:0000313" key="4">
    <source>
        <dbReference type="EMBL" id="SFO50630.1"/>
    </source>
</evidence>
<evidence type="ECO:0000256" key="1">
    <source>
        <dbReference type="ARBA" id="ARBA00008061"/>
    </source>
</evidence>
<dbReference type="OrthoDB" id="9802433at2"/>
<dbReference type="PANTHER" id="PTHR10357">
    <property type="entry name" value="ALPHA-AMYLASE FAMILY MEMBER"/>
    <property type="match status" value="1"/>
</dbReference>
<reference evidence="5" key="1">
    <citation type="submission" date="2016-10" db="EMBL/GenBank/DDBJ databases">
        <authorList>
            <person name="Varghese N."/>
            <person name="Submissions S."/>
        </authorList>
    </citation>
    <scope>NUCLEOTIDE SEQUENCE [LARGE SCALE GENOMIC DNA]</scope>
    <source>
        <strain evidence="5">DSM 43161</strain>
    </source>
</reference>
<organism evidence="4 5">
    <name type="scientific">Geodermatophilus obscurus</name>
    <dbReference type="NCBI Taxonomy" id="1861"/>
    <lineage>
        <taxon>Bacteria</taxon>
        <taxon>Bacillati</taxon>
        <taxon>Actinomycetota</taxon>
        <taxon>Actinomycetes</taxon>
        <taxon>Geodermatophilales</taxon>
        <taxon>Geodermatophilaceae</taxon>
        <taxon>Geodermatophilus</taxon>
    </lineage>
</organism>
<dbReference type="Gene3D" id="3.90.400.10">
    <property type="entry name" value="Oligo-1,6-glucosidase, Domain 2"/>
    <property type="match status" value="1"/>
</dbReference>
<dbReference type="InterPro" id="IPR017853">
    <property type="entry name" value="GH"/>
</dbReference>
<dbReference type="CDD" id="cd11332">
    <property type="entry name" value="AmyAc_OligoGlu_TS"/>
    <property type="match status" value="1"/>
</dbReference>
<dbReference type="PANTHER" id="PTHR10357:SF179">
    <property type="entry name" value="NEUTRAL AND BASIC AMINO ACID TRANSPORT PROTEIN RBAT"/>
    <property type="match status" value="1"/>
</dbReference>
<gene>
    <name evidence="4" type="ORF">SAMN05660359_03947</name>
</gene>
<protein>
    <submittedName>
        <fullName evidence="4">Alpha-glucosidase</fullName>
    </submittedName>
</protein>
<dbReference type="SUPFAM" id="SSF51445">
    <property type="entry name" value="(Trans)glycosidases"/>
    <property type="match status" value="1"/>
</dbReference>
<dbReference type="AlphaFoldDB" id="A0A1I5HRJ9"/>
<dbReference type="EMBL" id="FOWE01000010">
    <property type="protein sequence ID" value="SFO50630.1"/>
    <property type="molecule type" value="Genomic_DNA"/>
</dbReference>
<dbReference type="Proteomes" id="UP000183642">
    <property type="component" value="Unassembled WGS sequence"/>
</dbReference>
<keyword evidence="5" id="KW-1185">Reference proteome</keyword>
<proteinExistence type="inferred from homology"/>
<feature type="domain" description="Glycosyl hydrolase family 13 catalytic" evidence="3">
    <location>
        <begin position="22"/>
        <end position="428"/>
    </location>
</feature>
<evidence type="ECO:0000313" key="5">
    <source>
        <dbReference type="Proteomes" id="UP000183642"/>
    </source>
</evidence>
<evidence type="ECO:0000259" key="3">
    <source>
        <dbReference type="SMART" id="SM00642"/>
    </source>
</evidence>
<name>A0A1I5HRJ9_9ACTN</name>
<dbReference type="RefSeq" id="WP_075015215.1">
    <property type="nucleotide sequence ID" value="NZ_FOWE01000010.1"/>
</dbReference>
<dbReference type="GO" id="GO:0009313">
    <property type="term" value="P:oligosaccharide catabolic process"/>
    <property type="evidence" value="ECO:0007669"/>
    <property type="project" value="TreeGrafter"/>
</dbReference>
<comment type="similarity">
    <text evidence="1">Belongs to the glycosyl hydrolase 13 family.</text>
</comment>
<evidence type="ECO:0000256" key="2">
    <source>
        <dbReference type="ARBA" id="ARBA00023180"/>
    </source>
</evidence>
<dbReference type="GO" id="GO:0004556">
    <property type="term" value="F:alpha-amylase activity"/>
    <property type="evidence" value="ECO:0007669"/>
    <property type="project" value="TreeGrafter"/>
</dbReference>
<dbReference type="Pfam" id="PF00128">
    <property type="entry name" value="Alpha-amylase"/>
    <property type="match status" value="1"/>
</dbReference>
<accession>A0A1I5HRJ9</accession>
<dbReference type="InterPro" id="IPR006047">
    <property type="entry name" value="GH13_cat_dom"/>
</dbReference>
<dbReference type="Gene3D" id="3.20.20.80">
    <property type="entry name" value="Glycosidases"/>
    <property type="match status" value="1"/>
</dbReference>
<sequence length="553" mass="61303">MPETPPARTAPADWWRQAVVYQVYPRSFRDLDGDGLGDIRGVTERLPYLRQLGVDAVWLSPFYPSALADGGYDVDDYRDVDPRLGTLADADEMIARAHELGIKVVVDVVPNHTSDRHAWFREALASPPGSPARDRYVFRDGTGPDGTLPPSDWMSHFGGPAWTRVPDGQWYLHLFAREQPDLNWDDPEVHEDFLETLRFWSDRGVDGFRVDVAHALAKDLGEPLRNYGGVHPDAMTELPLDGSHPLFDRNEVHEIFREWRKVLDSYDPPRSAVAEAWVTTSRRVLYARPDELGQAFNFELLVSPWSAEQFRVEIDAALSAAAVCGASATWVLSNHDVVRHASRYALPAGTDLDAWLLGDGTRPEPDAGRGLRRARAATLLMLALPGSAYLYQGEELGLPEVADLPAEALQDPIWERTGHAQKGRDGCRVPLPWTREGSSFGFGAAGSWLPQPAGFGEFSAEAQDGVEGSTLETYRAALRLRRELRGDESLQWLGTRPVAETHVLHFRRPGGWESVTNFSDADVDLPEGEVLLASGPLGDGVLPPDTTVWLRRA</sequence>